<feature type="transmembrane region" description="Helical" evidence="1">
    <location>
        <begin position="151"/>
        <end position="173"/>
    </location>
</feature>
<name>A0ABN7AFD2_9HEMI</name>
<keyword evidence="1" id="KW-0472">Membrane</keyword>
<sequence length="174" mass="19296">MLLSTHPNRTRLKEERRGIGGLKKEVVAVASALRLCRRSGGKKYHPGDVQTMSKSTTSGTSQAFRCHTTSKFDRSSKSMRQGRLPKTSAQTQSLKNNFCLGLHRGCCHCWSDPWTMCTSMRTALQLASCPGCPSPRNGEASTTTTTVFCCFVYTLPNWCIALVIRLFICLDLAR</sequence>
<evidence type="ECO:0000256" key="1">
    <source>
        <dbReference type="SAM" id="Phobius"/>
    </source>
</evidence>
<evidence type="ECO:0000313" key="2">
    <source>
        <dbReference type="EMBL" id="BES90996.1"/>
    </source>
</evidence>
<organism evidence="2 3">
    <name type="scientific">Nesidiocoris tenuis</name>
    <dbReference type="NCBI Taxonomy" id="355587"/>
    <lineage>
        <taxon>Eukaryota</taxon>
        <taxon>Metazoa</taxon>
        <taxon>Ecdysozoa</taxon>
        <taxon>Arthropoda</taxon>
        <taxon>Hexapoda</taxon>
        <taxon>Insecta</taxon>
        <taxon>Pterygota</taxon>
        <taxon>Neoptera</taxon>
        <taxon>Paraneoptera</taxon>
        <taxon>Hemiptera</taxon>
        <taxon>Heteroptera</taxon>
        <taxon>Panheteroptera</taxon>
        <taxon>Cimicomorpha</taxon>
        <taxon>Miridae</taxon>
        <taxon>Dicyphina</taxon>
        <taxon>Nesidiocoris</taxon>
    </lineage>
</organism>
<keyword evidence="3" id="KW-1185">Reference proteome</keyword>
<keyword evidence="1" id="KW-1133">Transmembrane helix</keyword>
<proteinExistence type="predicted"/>
<accession>A0ABN7AFD2</accession>
<evidence type="ECO:0000313" key="3">
    <source>
        <dbReference type="Proteomes" id="UP001307889"/>
    </source>
</evidence>
<protein>
    <submittedName>
        <fullName evidence="2">Uncharacterized protein</fullName>
    </submittedName>
</protein>
<keyword evidence="1" id="KW-0812">Transmembrane</keyword>
<gene>
    <name evidence="2" type="ORF">NTJ_03803</name>
</gene>
<reference evidence="2 3" key="1">
    <citation type="submission" date="2023-09" db="EMBL/GenBank/DDBJ databases">
        <title>Nesidiocoris tenuis whole genome shotgun sequence.</title>
        <authorList>
            <person name="Shibata T."/>
            <person name="Shimoda M."/>
            <person name="Kobayashi T."/>
            <person name="Uehara T."/>
        </authorList>
    </citation>
    <scope>NUCLEOTIDE SEQUENCE [LARGE SCALE GENOMIC DNA]</scope>
    <source>
        <strain evidence="2 3">Japan</strain>
    </source>
</reference>
<dbReference type="EMBL" id="AP028910">
    <property type="protein sequence ID" value="BES90996.1"/>
    <property type="molecule type" value="Genomic_DNA"/>
</dbReference>
<dbReference type="Proteomes" id="UP001307889">
    <property type="component" value="Chromosome 2"/>
</dbReference>